<evidence type="ECO:0000256" key="4">
    <source>
        <dbReference type="PROSITE-ProRule" id="PRU00175"/>
    </source>
</evidence>
<dbReference type="GO" id="GO:0008270">
    <property type="term" value="F:zinc ion binding"/>
    <property type="evidence" value="ECO:0007669"/>
    <property type="project" value="UniProtKB-KW"/>
</dbReference>
<dbReference type="PROSITE" id="PS50089">
    <property type="entry name" value="ZF_RING_2"/>
    <property type="match status" value="1"/>
</dbReference>
<name>A0A2N9I1W9_FAGSY</name>
<dbReference type="SMART" id="SM00184">
    <property type="entry name" value="RING"/>
    <property type="match status" value="1"/>
</dbReference>
<keyword evidence="5" id="KW-0812">Transmembrane</keyword>
<dbReference type="Pfam" id="PF13639">
    <property type="entry name" value="zf-RING_2"/>
    <property type="match status" value="1"/>
</dbReference>
<feature type="transmembrane region" description="Helical" evidence="5">
    <location>
        <begin position="6"/>
        <end position="25"/>
    </location>
</feature>
<dbReference type="EMBL" id="OIVN01004668">
    <property type="protein sequence ID" value="SPD18652.1"/>
    <property type="molecule type" value="Genomic_DNA"/>
</dbReference>
<dbReference type="Gene3D" id="3.30.40.10">
    <property type="entry name" value="Zinc/RING finger domain, C3HC4 (zinc finger)"/>
    <property type="match status" value="1"/>
</dbReference>
<gene>
    <name evidence="7" type="ORF">FSB_LOCUS46534</name>
</gene>
<evidence type="ECO:0000313" key="7">
    <source>
        <dbReference type="EMBL" id="SPD18652.1"/>
    </source>
</evidence>
<evidence type="ECO:0000256" key="1">
    <source>
        <dbReference type="ARBA" id="ARBA00022723"/>
    </source>
</evidence>
<feature type="domain" description="RING-type" evidence="6">
    <location>
        <begin position="100"/>
        <end position="143"/>
    </location>
</feature>
<dbReference type="PANTHER" id="PTHR45969">
    <property type="entry name" value="RING ZINC FINGER PROTEIN-RELATED"/>
    <property type="match status" value="1"/>
</dbReference>
<dbReference type="InterPro" id="IPR013083">
    <property type="entry name" value="Znf_RING/FYVE/PHD"/>
</dbReference>
<sequence>MPKLMPHLLNLLDGFIFLVLMAFFYPHDQFKKLNQDSSSNFNYQDSVEEEDIDCPSPLMVPVPFTSPVISKLIKKKLPVVEFSNFLKQSRAQEGQDSTLCAICLNCIEKSQEIREPANCNHVYHRKCIDGWLDHGQLTCPLCRLKLLPASSDSEEVKDKNIDPWRMERIAYLFGEDYVLG</sequence>
<keyword evidence="3" id="KW-0862">Zinc</keyword>
<evidence type="ECO:0000256" key="3">
    <source>
        <dbReference type="ARBA" id="ARBA00022833"/>
    </source>
</evidence>
<keyword evidence="2 4" id="KW-0863">Zinc-finger</keyword>
<dbReference type="SUPFAM" id="SSF57850">
    <property type="entry name" value="RING/U-box"/>
    <property type="match status" value="1"/>
</dbReference>
<organism evidence="7">
    <name type="scientific">Fagus sylvatica</name>
    <name type="common">Beechnut</name>
    <dbReference type="NCBI Taxonomy" id="28930"/>
    <lineage>
        <taxon>Eukaryota</taxon>
        <taxon>Viridiplantae</taxon>
        <taxon>Streptophyta</taxon>
        <taxon>Embryophyta</taxon>
        <taxon>Tracheophyta</taxon>
        <taxon>Spermatophyta</taxon>
        <taxon>Magnoliopsida</taxon>
        <taxon>eudicotyledons</taxon>
        <taxon>Gunneridae</taxon>
        <taxon>Pentapetalae</taxon>
        <taxon>rosids</taxon>
        <taxon>fabids</taxon>
        <taxon>Fagales</taxon>
        <taxon>Fagaceae</taxon>
        <taxon>Fagus</taxon>
    </lineage>
</organism>
<accession>A0A2N9I1W9</accession>
<proteinExistence type="predicted"/>
<dbReference type="PANTHER" id="PTHR45969:SF22">
    <property type="entry name" value="E3 UBIQUITIN-PROTEIN LIGASE RHA1B-LIKE"/>
    <property type="match status" value="1"/>
</dbReference>
<dbReference type="GO" id="GO:0016567">
    <property type="term" value="P:protein ubiquitination"/>
    <property type="evidence" value="ECO:0007669"/>
    <property type="project" value="TreeGrafter"/>
</dbReference>
<evidence type="ECO:0000256" key="2">
    <source>
        <dbReference type="ARBA" id="ARBA00022771"/>
    </source>
</evidence>
<reference evidence="7" key="1">
    <citation type="submission" date="2018-02" db="EMBL/GenBank/DDBJ databases">
        <authorList>
            <person name="Cohen D.B."/>
            <person name="Kent A.D."/>
        </authorList>
    </citation>
    <scope>NUCLEOTIDE SEQUENCE</scope>
</reference>
<dbReference type="AlphaFoldDB" id="A0A2N9I1W9"/>
<dbReference type="GO" id="GO:0061630">
    <property type="term" value="F:ubiquitin protein ligase activity"/>
    <property type="evidence" value="ECO:0007669"/>
    <property type="project" value="TreeGrafter"/>
</dbReference>
<keyword evidence="5" id="KW-0472">Membrane</keyword>
<evidence type="ECO:0000259" key="6">
    <source>
        <dbReference type="PROSITE" id="PS50089"/>
    </source>
</evidence>
<dbReference type="InterPro" id="IPR001841">
    <property type="entry name" value="Znf_RING"/>
</dbReference>
<evidence type="ECO:0000256" key="5">
    <source>
        <dbReference type="SAM" id="Phobius"/>
    </source>
</evidence>
<keyword evidence="5" id="KW-1133">Transmembrane helix</keyword>
<protein>
    <recommendedName>
        <fullName evidence="6">RING-type domain-containing protein</fullName>
    </recommendedName>
</protein>
<keyword evidence="1" id="KW-0479">Metal-binding</keyword>